<dbReference type="EMBL" id="KZ772676">
    <property type="protein sequence ID" value="PTQ48753.1"/>
    <property type="molecule type" value="Genomic_DNA"/>
</dbReference>
<proteinExistence type="predicted"/>
<dbReference type="Proteomes" id="UP000244005">
    <property type="component" value="Unassembled WGS sequence"/>
</dbReference>
<organism evidence="2 3">
    <name type="scientific">Marchantia polymorpha</name>
    <name type="common">Common liverwort</name>
    <name type="synonym">Marchantia aquatica</name>
    <dbReference type="NCBI Taxonomy" id="3197"/>
    <lineage>
        <taxon>Eukaryota</taxon>
        <taxon>Viridiplantae</taxon>
        <taxon>Streptophyta</taxon>
        <taxon>Embryophyta</taxon>
        <taxon>Marchantiophyta</taxon>
        <taxon>Marchantiopsida</taxon>
        <taxon>Marchantiidae</taxon>
        <taxon>Marchantiales</taxon>
        <taxon>Marchantiaceae</taxon>
        <taxon>Marchantia</taxon>
    </lineage>
</organism>
<feature type="region of interest" description="Disordered" evidence="1">
    <location>
        <begin position="1"/>
        <end position="20"/>
    </location>
</feature>
<keyword evidence="3" id="KW-1185">Reference proteome</keyword>
<evidence type="ECO:0000313" key="2">
    <source>
        <dbReference type="EMBL" id="PTQ48753.1"/>
    </source>
</evidence>
<evidence type="ECO:0000256" key="1">
    <source>
        <dbReference type="SAM" id="MobiDB-lite"/>
    </source>
</evidence>
<protein>
    <submittedName>
        <fullName evidence="2">Uncharacterized protein</fullName>
    </submittedName>
</protein>
<accession>A0A2R6XRM1</accession>
<evidence type="ECO:0000313" key="3">
    <source>
        <dbReference type="Proteomes" id="UP000244005"/>
    </source>
</evidence>
<gene>
    <name evidence="2" type="ORF">MARPO_0004s0041</name>
</gene>
<sequence>MMLSREEAHGSSGALRVVPTPAADLTSIGRHRNQRRFWSDSDVEKNRSTESSRPHMYFMFLDCSTAASDPAGESTFCVRQTHCSQTGTCLSKSELTFKFQSSLCSSLLGRADYRFL</sequence>
<dbReference type="Gramene" id="Mp3g16300.1">
    <property type="protein sequence ID" value="Mp3g16300.1.cds1"/>
    <property type="gene ID" value="Mp3g16300"/>
</dbReference>
<name>A0A2R6XRM1_MARPO</name>
<dbReference type="AlphaFoldDB" id="A0A2R6XRM1"/>
<reference evidence="3" key="1">
    <citation type="journal article" date="2017" name="Cell">
        <title>Insights into land plant evolution garnered from the Marchantia polymorpha genome.</title>
        <authorList>
            <person name="Bowman J.L."/>
            <person name="Kohchi T."/>
            <person name="Yamato K.T."/>
            <person name="Jenkins J."/>
            <person name="Shu S."/>
            <person name="Ishizaki K."/>
            <person name="Yamaoka S."/>
            <person name="Nishihama R."/>
            <person name="Nakamura Y."/>
            <person name="Berger F."/>
            <person name="Adam C."/>
            <person name="Aki S.S."/>
            <person name="Althoff F."/>
            <person name="Araki T."/>
            <person name="Arteaga-Vazquez M.A."/>
            <person name="Balasubrmanian S."/>
            <person name="Barry K."/>
            <person name="Bauer D."/>
            <person name="Boehm C.R."/>
            <person name="Briginshaw L."/>
            <person name="Caballero-Perez J."/>
            <person name="Catarino B."/>
            <person name="Chen F."/>
            <person name="Chiyoda S."/>
            <person name="Chovatia M."/>
            <person name="Davies K.M."/>
            <person name="Delmans M."/>
            <person name="Demura T."/>
            <person name="Dierschke T."/>
            <person name="Dolan L."/>
            <person name="Dorantes-Acosta A.E."/>
            <person name="Eklund D.M."/>
            <person name="Florent S.N."/>
            <person name="Flores-Sandoval E."/>
            <person name="Fujiyama A."/>
            <person name="Fukuzawa H."/>
            <person name="Galik B."/>
            <person name="Grimanelli D."/>
            <person name="Grimwood J."/>
            <person name="Grossniklaus U."/>
            <person name="Hamada T."/>
            <person name="Haseloff J."/>
            <person name="Hetherington A.J."/>
            <person name="Higo A."/>
            <person name="Hirakawa Y."/>
            <person name="Hundley H.N."/>
            <person name="Ikeda Y."/>
            <person name="Inoue K."/>
            <person name="Inoue S.I."/>
            <person name="Ishida S."/>
            <person name="Jia Q."/>
            <person name="Kakita M."/>
            <person name="Kanazawa T."/>
            <person name="Kawai Y."/>
            <person name="Kawashima T."/>
            <person name="Kennedy M."/>
            <person name="Kinose K."/>
            <person name="Kinoshita T."/>
            <person name="Kohara Y."/>
            <person name="Koide E."/>
            <person name="Komatsu K."/>
            <person name="Kopischke S."/>
            <person name="Kubo M."/>
            <person name="Kyozuka J."/>
            <person name="Lagercrantz U."/>
            <person name="Lin S.S."/>
            <person name="Lindquist E."/>
            <person name="Lipzen A.M."/>
            <person name="Lu C.W."/>
            <person name="De Luna E."/>
            <person name="Martienssen R.A."/>
            <person name="Minamino N."/>
            <person name="Mizutani M."/>
            <person name="Mizutani M."/>
            <person name="Mochizuki N."/>
            <person name="Monte I."/>
            <person name="Mosher R."/>
            <person name="Nagasaki H."/>
            <person name="Nakagami H."/>
            <person name="Naramoto S."/>
            <person name="Nishitani K."/>
            <person name="Ohtani M."/>
            <person name="Okamoto T."/>
            <person name="Okumura M."/>
            <person name="Phillips J."/>
            <person name="Pollak B."/>
            <person name="Reinders A."/>
            <person name="Rovekamp M."/>
            <person name="Sano R."/>
            <person name="Sawa S."/>
            <person name="Schmid M.W."/>
            <person name="Shirakawa M."/>
            <person name="Solano R."/>
            <person name="Spunde A."/>
            <person name="Suetsugu N."/>
            <person name="Sugano S."/>
            <person name="Sugiyama A."/>
            <person name="Sun R."/>
            <person name="Suzuki Y."/>
            <person name="Takenaka M."/>
            <person name="Takezawa D."/>
            <person name="Tomogane H."/>
            <person name="Tsuzuki M."/>
            <person name="Ueda T."/>
            <person name="Umeda M."/>
            <person name="Ward J.M."/>
            <person name="Watanabe Y."/>
            <person name="Yazaki K."/>
            <person name="Yokoyama R."/>
            <person name="Yoshitake Y."/>
            <person name="Yotsui I."/>
            <person name="Zachgo S."/>
            <person name="Schmutz J."/>
        </authorList>
    </citation>
    <scope>NUCLEOTIDE SEQUENCE [LARGE SCALE GENOMIC DNA]</scope>
    <source>
        <strain evidence="3">Tak-1</strain>
    </source>
</reference>